<dbReference type="CDD" id="cd19367">
    <property type="entry name" value="TenA_C_ScTHI20-like"/>
    <property type="match status" value="1"/>
</dbReference>
<name>A0A1H6BGE1_9RHOB</name>
<dbReference type="InterPro" id="IPR027574">
    <property type="entry name" value="Thiaminase_II"/>
</dbReference>
<dbReference type="UniPathway" id="UPA00060"/>
<dbReference type="EC" id="3.5.99.2" evidence="1"/>
<dbReference type="RefSeq" id="WP_103911673.1">
    <property type="nucleotide sequence ID" value="NZ_FNUZ01000007.1"/>
</dbReference>
<evidence type="ECO:0000259" key="2">
    <source>
        <dbReference type="Pfam" id="PF03070"/>
    </source>
</evidence>
<dbReference type="Gene3D" id="1.20.910.10">
    <property type="entry name" value="Heme oxygenase-like"/>
    <property type="match status" value="1"/>
</dbReference>
<dbReference type="PANTHER" id="PTHR43198">
    <property type="entry name" value="BIFUNCTIONAL TH2 PROTEIN"/>
    <property type="match status" value="1"/>
</dbReference>
<dbReference type="Proteomes" id="UP000236752">
    <property type="component" value="Unassembled WGS sequence"/>
</dbReference>
<dbReference type="NCBIfam" id="TIGR04306">
    <property type="entry name" value="salvage_TenA"/>
    <property type="match status" value="1"/>
</dbReference>
<dbReference type="EMBL" id="FNUZ01000007">
    <property type="protein sequence ID" value="SEG59823.1"/>
    <property type="molecule type" value="Genomic_DNA"/>
</dbReference>
<dbReference type="GO" id="GO:0009229">
    <property type="term" value="P:thiamine diphosphate biosynthetic process"/>
    <property type="evidence" value="ECO:0007669"/>
    <property type="project" value="UniProtKB-UniPathway"/>
</dbReference>
<proteinExistence type="inferred from homology"/>
<gene>
    <name evidence="3" type="ORF">SAMN04488045_3535</name>
</gene>
<dbReference type="GO" id="GO:0050334">
    <property type="term" value="F:thiaminase activity"/>
    <property type="evidence" value="ECO:0007669"/>
    <property type="project" value="UniProtKB-EC"/>
</dbReference>
<dbReference type="PANTHER" id="PTHR43198:SF2">
    <property type="entry name" value="SI:CH1073-67J19.1-RELATED"/>
    <property type="match status" value="1"/>
</dbReference>
<dbReference type="Pfam" id="PF03070">
    <property type="entry name" value="TENA_THI-4"/>
    <property type="match status" value="1"/>
</dbReference>
<organism evidence="3 4">
    <name type="scientific">Thalassococcus halodurans</name>
    <dbReference type="NCBI Taxonomy" id="373675"/>
    <lineage>
        <taxon>Bacteria</taxon>
        <taxon>Pseudomonadati</taxon>
        <taxon>Pseudomonadota</taxon>
        <taxon>Alphaproteobacteria</taxon>
        <taxon>Rhodobacterales</taxon>
        <taxon>Roseobacteraceae</taxon>
        <taxon>Thalassococcus</taxon>
    </lineage>
</organism>
<comment type="pathway">
    <text evidence="1">Cofactor biosynthesis; thiamine diphosphate biosynthesis.</text>
</comment>
<evidence type="ECO:0000313" key="3">
    <source>
        <dbReference type="EMBL" id="SEG59823.1"/>
    </source>
</evidence>
<comment type="function">
    <text evidence="1">Catalyzes an amino-pyrimidine hydrolysis reaction at the C5' of the pyrimidine moiety of thiamine compounds, a reaction that is part of a thiamine salvage pathway.</text>
</comment>
<dbReference type="InterPro" id="IPR050967">
    <property type="entry name" value="Thiamine_Salvage_TenA"/>
</dbReference>
<evidence type="ECO:0000256" key="1">
    <source>
        <dbReference type="RuleBase" id="RU363093"/>
    </source>
</evidence>
<comment type="catalytic activity">
    <reaction evidence="1">
        <text>thiamine + H2O = 5-(2-hydroxyethyl)-4-methylthiazole + 4-amino-5-hydroxymethyl-2-methylpyrimidine + H(+)</text>
        <dbReference type="Rhea" id="RHEA:17509"/>
        <dbReference type="ChEBI" id="CHEBI:15377"/>
        <dbReference type="ChEBI" id="CHEBI:15378"/>
        <dbReference type="ChEBI" id="CHEBI:16892"/>
        <dbReference type="ChEBI" id="CHEBI:17957"/>
        <dbReference type="ChEBI" id="CHEBI:18385"/>
        <dbReference type="EC" id="3.5.99.2"/>
    </reaction>
</comment>
<dbReference type="GO" id="GO:0005829">
    <property type="term" value="C:cytosol"/>
    <property type="evidence" value="ECO:0007669"/>
    <property type="project" value="TreeGrafter"/>
</dbReference>
<sequence>MTYGSTFPVWRAAAGDHWHAYTHHAFVEGLRDGTLPRESFLHYLVQDYLYLVHFARAWALAMTKAETLEEMRHCAATTQALIDDELRLHTRICAEAGISESTLQSAEERPATLAYTRYVLDAGHAGGFLDLMAALAPCVMGYGEIGARLLASDPAPDYADWIETYGGGDYQVLCSRVGTLIDEAVRLRLGEGAEASPSWPRLCQRFTTATRLEVGFWDMGLDP</sequence>
<dbReference type="GO" id="GO:0009228">
    <property type="term" value="P:thiamine biosynthetic process"/>
    <property type="evidence" value="ECO:0007669"/>
    <property type="project" value="UniProtKB-KW"/>
</dbReference>
<comment type="similarity">
    <text evidence="1">Belongs to the TenA family.</text>
</comment>
<keyword evidence="1" id="KW-0378">Hydrolase</keyword>
<keyword evidence="4" id="KW-1185">Reference proteome</keyword>
<dbReference type="InterPro" id="IPR016084">
    <property type="entry name" value="Haem_Oase-like_multi-hlx"/>
</dbReference>
<dbReference type="AlphaFoldDB" id="A0A1H6BGE1"/>
<keyword evidence="1" id="KW-0784">Thiamine biosynthesis</keyword>
<accession>A0A1H6BGE1</accession>
<evidence type="ECO:0000313" key="4">
    <source>
        <dbReference type="Proteomes" id="UP000236752"/>
    </source>
</evidence>
<protein>
    <recommendedName>
        <fullName evidence="1">Aminopyrimidine aminohydrolase</fullName>
        <ecNumber evidence="1">3.5.99.2</ecNumber>
    </recommendedName>
</protein>
<reference evidence="3 4" key="1">
    <citation type="submission" date="2016-10" db="EMBL/GenBank/DDBJ databases">
        <authorList>
            <person name="de Groot N.N."/>
        </authorList>
    </citation>
    <scope>NUCLEOTIDE SEQUENCE [LARGE SCALE GENOMIC DNA]</scope>
    <source>
        <strain evidence="3 4">DSM 26915</strain>
    </source>
</reference>
<comment type="catalytic activity">
    <reaction evidence="1">
        <text>4-amino-5-aminomethyl-2-methylpyrimidine + H2O = 4-amino-5-hydroxymethyl-2-methylpyrimidine + NH4(+)</text>
        <dbReference type="Rhea" id="RHEA:31799"/>
        <dbReference type="ChEBI" id="CHEBI:15377"/>
        <dbReference type="ChEBI" id="CHEBI:16892"/>
        <dbReference type="ChEBI" id="CHEBI:28938"/>
        <dbReference type="ChEBI" id="CHEBI:63416"/>
        <dbReference type="EC" id="3.5.99.2"/>
    </reaction>
</comment>
<dbReference type="InterPro" id="IPR004305">
    <property type="entry name" value="Thiaminase-2/PQQC"/>
</dbReference>
<feature type="domain" description="Thiaminase-2/PQQC" evidence="2">
    <location>
        <begin position="14"/>
        <end position="222"/>
    </location>
</feature>
<dbReference type="SUPFAM" id="SSF48613">
    <property type="entry name" value="Heme oxygenase-like"/>
    <property type="match status" value="1"/>
</dbReference>
<dbReference type="OrthoDB" id="34166at2"/>